<evidence type="ECO:0000313" key="11">
    <source>
        <dbReference type="Proteomes" id="UP000826195"/>
    </source>
</evidence>
<evidence type="ECO:0000256" key="5">
    <source>
        <dbReference type="ARBA" id="ARBA00022576"/>
    </source>
</evidence>
<dbReference type="EC" id="2.1.2.10" evidence="3"/>
<keyword evidence="11" id="KW-1185">Reference proteome</keyword>
<dbReference type="GO" id="GO:0008483">
    <property type="term" value="F:transaminase activity"/>
    <property type="evidence" value="ECO:0007669"/>
    <property type="project" value="UniProtKB-KW"/>
</dbReference>
<evidence type="ECO:0000259" key="9">
    <source>
        <dbReference type="Pfam" id="PF01571"/>
    </source>
</evidence>
<keyword evidence="6" id="KW-0808">Transferase</keyword>
<keyword evidence="5" id="KW-0032">Aminotransferase</keyword>
<evidence type="ECO:0000256" key="7">
    <source>
        <dbReference type="ARBA" id="ARBA00031395"/>
    </source>
</evidence>
<dbReference type="SUPFAM" id="SSF103025">
    <property type="entry name" value="Folate-binding domain"/>
    <property type="match status" value="1"/>
</dbReference>
<comment type="catalytic activity">
    <reaction evidence="8">
        <text>N(6)-[(R)-S(8)-aminomethyldihydrolipoyl]-L-lysyl-[protein] + (6S)-5,6,7,8-tetrahydrofolate = N(6)-[(R)-dihydrolipoyl]-L-lysyl-[protein] + (6R)-5,10-methylene-5,6,7,8-tetrahydrofolate + NH4(+)</text>
        <dbReference type="Rhea" id="RHEA:16945"/>
        <dbReference type="Rhea" id="RHEA-COMP:10475"/>
        <dbReference type="Rhea" id="RHEA-COMP:10492"/>
        <dbReference type="ChEBI" id="CHEBI:15636"/>
        <dbReference type="ChEBI" id="CHEBI:28938"/>
        <dbReference type="ChEBI" id="CHEBI:57453"/>
        <dbReference type="ChEBI" id="CHEBI:83100"/>
        <dbReference type="ChEBI" id="CHEBI:83143"/>
        <dbReference type="EC" id="2.1.2.10"/>
    </reaction>
</comment>
<comment type="subunit">
    <text evidence="2">The glycine cleavage system is composed of four proteins: P, T, L and H.</text>
</comment>
<dbReference type="Proteomes" id="UP000826195">
    <property type="component" value="Unassembled WGS sequence"/>
</dbReference>
<accession>A0AAV7I097</accession>
<evidence type="ECO:0000256" key="1">
    <source>
        <dbReference type="ARBA" id="ARBA00008609"/>
    </source>
</evidence>
<dbReference type="Pfam" id="PF01571">
    <property type="entry name" value="GCV_T"/>
    <property type="match status" value="1"/>
</dbReference>
<dbReference type="InterPro" id="IPR006222">
    <property type="entry name" value="GCVT_N"/>
</dbReference>
<sequence length="169" mass="19045">MTSEYQNTAQIDNNKKRGEFIALAVYYLNTHEINMQRKIVDFAGWLLPVQYKGAIAVSHQHTRTQASLFDVGHMLQTIVWGRNSGEFLESLTTADLKNLKPGGSTLTVFTNDQGGILDDLIITKDAEDRFYVVSNAGRRDCDINLFNQRKVVSNETSSLKVPLIIPHFI</sequence>
<dbReference type="FunFam" id="3.30.70.1400:FF:000001">
    <property type="entry name" value="Aminomethyltransferase"/>
    <property type="match status" value="1"/>
</dbReference>
<evidence type="ECO:0000256" key="4">
    <source>
        <dbReference type="ARBA" id="ARBA00015825"/>
    </source>
</evidence>
<evidence type="ECO:0000256" key="8">
    <source>
        <dbReference type="ARBA" id="ARBA00047665"/>
    </source>
</evidence>
<dbReference type="EMBL" id="JAHXZJ010001703">
    <property type="protein sequence ID" value="KAH0551035.1"/>
    <property type="molecule type" value="Genomic_DNA"/>
</dbReference>
<name>A0AAV7I097_COTGL</name>
<dbReference type="InterPro" id="IPR027266">
    <property type="entry name" value="TrmE/GcvT-like"/>
</dbReference>
<feature type="domain" description="GCVT N-terminal" evidence="9">
    <location>
        <begin position="35"/>
        <end position="149"/>
    </location>
</feature>
<evidence type="ECO:0000313" key="10">
    <source>
        <dbReference type="EMBL" id="KAH0551035.1"/>
    </source>
</evidence>
<reference evidence="10 11" key="1">
    <citation type="journal article" date="2021" name="J. Hered.">
        <title>A chromosome-level genome assembly of the parasitoid wasp, Cotesia glomerata (Hymenoptera: Braconidae).</title>
        <authorList>
            <person name="Pinto B.J."/>
            <person name="Weis J.J."/>
            <person name="Gamble T."/>
            <person name="Ode P.J."/>
            <person name="Paul R."/>
            <person name="Zaspel J.M."/>
        </authorList>
    </citation>
    <scope>NUCLEOTIDE SEQUENCE [LARGE SCALE GENOMIC DNA]</scope>
    <source>
        <strain evidence="10">CgM1</strain>
    </source>
</reference>
<comment type="similarity">
    <text evidence="1">Belongs to the GcvT family.</text>
</comment>
<dbReference type="PANTHER" id="PTHR43757:SF16">
    <property type="entry name" value="AMINOMETHYLTRANSFERASE, MITOCHONDRIAL"/>
    <property type="match status" value="1"/>
</dbReference>
<dbReference type="Gene3D" id="3.30.1360.120">
    <property type="entry name" value="Probable tRNA modification gtpase trme, domain 1"/>
    <property type="match status" value="1"/>
</dbReference>
<dbReference type="GO" id="GO:0005739">
    <property type="term" value="C:mitochondrion"/>
    <property type="evidence" value="ECO:0007669"/>
    <property type="project" value="TreeGrafter"/>
</dbReference>
<dbReference type="AlphaFoldDB" id="A0AAV7I097"/>
<dbReference type="GO" id="GO:0004047">
    <property type="term" value="F:aminomethyltransferase activity"/>
    <property type="evidence" value="ECO:0007669"/>
    <property type="project" value="UniProtKB-EC"/>
</dbReference>
<organism evidence="10 11">
    <name type="scientific">Cotesia glomerata</name>
    <name type="common">Lepidopteran parasitic wasp</name>
    <name type="synonym">Apanteles glomeratus</name>
    <dbReference type="NCBI Taxonomy" id="32391"/>
    <lineage>
        <taxon>Eukaryota</taxon>
        <taxon>Metazoa</taxon>
        <taxon>Ecdysozoa</taxon>
        <taxon>Arthropoda</taxon>
        <taxon>Hexapoda</taxon>
        <taxon>Insecta</taxon>
        <taxon>Pterygota</taxon>
        <taxon>Neoptera</taxon>
        <taxon>Endopterygota</taxon>
        <taxon>Hymenoptera</taxon>
        <taxon>Apocrita</taxon>
        <taxon>Ichneumonoidea</taxon>
        <taxon>Braconidae</taxon>
        <taxon>Microgastrinae</taxon>
        <taxon>Cotesia</taxon>
    </lineage>
</organism>
<evidence type="ECO:0000256" key="3">
    <source>
        <dbReference type="ARBA" id="ARBA00012616"/>
    </source>
</evidence>
<dbReference type="InterPro" id="IPR028896">
    <property type="entry name" value="GcvT/YgfZ/DmdA"/>
</dbReference>
<evidence type="ECO:0000256" key="2">
    <source>
        <dbReference type="ARBA" id="ARBA00011690"/>
    </source>
</evidence>
<comment type="caution">
    <text evidence="10">The sequence shown here is derived from an EMBL/GenBank/DDBJ whole genome shotgun (WGS) entry which is preliminary data.</text>
</comment>
<evidence type="ECO:0000256" key="6">
    <source>
        <dbReference type="ARBA" id="ARBA00022679"/>
    </source>
</evidence>
<proteinExistence type="inferred from homology"/>
<gene>
    <name evidence="10" type="ORF">KQX54_000097</name>
</gene>
<dbReference type="PANTHER" id="PTHR43757">
    <property type="entry name" value="AMINOMETHYLTRANSFERASE"/>
    <property type="match status" value="1"/>
</dbReference>
<protein>
    <recommendedName>
        <fullName evidence="4">Aminomethyltransferase, mitochondrial</fullName>
        <ecNumber evidence="3">2.1.2.10</ecNumber>
    </recommendedName>
    <alternativeName>
        <fullName evidence="7">Glycine cleavage system T protein</fullName>
    </alternativeName>
</protein>
<dbReference type="Gene3D" id="3.30.70.1400">
    <property type="entry name" value="Aminomethyltransferase beta-barrel domains"/>
    <property type="match status" value="1"/>
</dbReference>